<evidence type="ECO:0000313" key="3">
    <source>
        <dbReference type="Proteomes" id="UP000248079"/>
    </source>
</evidence>
<feature type="chain" id="PRO_5015887698" description="Alkyl hydroperoxide reductase subunit C/ Thiol specific antioxidant domain-containing protein" evidence="1">
    <location>
        <begin position="22"/>
        <end position="182"/>
    </location>
</feature>
<dbReference type="Proteomes" id="UP000248079">
    <property type="component" value="Unassembled WGS sequence"/>
</dbReference>
<dbReference type="PANTHER" id="PTHR28106:SF1">
    <property type="entry name" value="MITOCHONDRIAL ATPASE COMPLEX SUBUNIT ATP10"/>
    <property type="match status" value="1"/>
</dbReference>
<keyword evidence="1" id="KW-0732">Signal</keyword>
<comment type="caution">
    <text evidence="2">The sequence shown here is derived from an EMBL/GenBank/DDBJ whole genome shotgun (WGS) entry which is preliminary data.</text>
</comment>
<name>A0A2V3ZYC8_9BACT</name>
<dbReference type="InterPro" id="IPR007849">
    <property type="entry name" value="ATP10"/>
</dbReference>
<protein>
    <recommendedName>
        <fullName evidence="4">Alkyl hydroperoxide reductase subunit C/ Thiol specific antioxidant domain-containing protein</fullName>
    </recommendedName>
</protein>
<proteinExistence type="predicted"/>
<evidence type="ECO:0008006" key="4">
    <source>
        <dbReference type="Google" id="ProtNLM"/>
    </source>
</evidence>
<feature type="signal peptide" evidence="1">
    <location>
        <begin position="1"/>
        <end position="21"/>
    </location>
</feature>
<dbReference type="Pfam" id="PF05176">
    <property type="entry name" value="ATP-synt_10"/>
    <property type="match status" value="1"/>
</dbReference>
<evidence type="ECO:0000313" key="2">
    <source>
        <dbReference type="EMBL" id="PXY01263.1"/>
    </source>
</evidence>
<sequence length="182" mass="21285">MLKFTLSTLFFFAFMCSNLSAQTVKKLEIGDEFPTMHGELLSSKEISLPDHCRGKVSLLIVAFKRGTQPQIDTWTKPVMKEFSMYDDFRFIEIPMISKFYSWISNYIDNGMRRGIVPSMHKNVMTYYGPLSDYYNYFGVEDKKLCYVFLLDKEGKIQFMDQGESQSHKSMLLIDKIKKLLNK</sequence>
<gene>
    <name evidence="2" type="ORF">DF185_11505</name>
</gene>
<dbReference type="PANTHER" id="PTHR28106">
    <property type="entry name" value="MITOCHONDRIAL ATPASE COMPLEX SUBUNIT ATP10"/>
    <property type="match status" value="1"/>
</dbReference>
<keyword evidence="3" id="KW-1185">Reference proteome</keyword>
<reference evidence="2 3" key="1">
    <citation type="submission" date="2018-05" db="EMBL/GenBank/DDBJ databases">
        <title>Marinifilum breve JC075T sp. nov., a marine bacterium isolated from Yongle Blue Hole in the South China Sea.</title>
        <authorList>
            <person name="Fu T."/>
        </authorList>
    </citation>
    <scope>NUCLEOTIDE SEQUENCE [LARGE SCALE GENOMIC DNA]</scope>
    <source>
        <strain evidence="2 3">JC075</strain>
    </source>
</reference>
<evidence type="ECO:0000256" key="1">
    <source>
        <dbReference type="SAM" id="SignalP"/>
    </source>
</evidence>
<dbReference type="EMBL" id="QFLI01000004">
    <property type="protein sequence ID" value="PXY01263.1"/>
    <property type="molecule type" value="Genomic_DNA"/>
</dbReference>
<dbReference type="RefSeq" id="WP_110360894.1">
    <property type="nucleotide sequence ID" value="NZ_QFLI01000004.1"/>
</dbReference>
<dbReference type="Gene3D" id="3.40.30.10">
    <property type="entry name" value="Glutaredoxin"/>
    <property type="match status" value="1"/>
</dbReference>
<dbReference type="AlphaFoldDB" id="A0A2V3ZYC8"/>
<organism evidence="2 3">
    <name type="scientific">Marinifilum breve</name>
    <dbReference type="NCBI Taxonomy" id="2184082"/>
    <lineage>
        <taxon>Bacteria</taxon>
        <taxon>Pseudomonadati</taxon>
        <taxon>Bacteroidota</taxon>
        <taxon>Bacteroidia</taxon>
        <taxon>Marinilabiliales</taxon>
        <taxon>Marinifilaceae</taxon>
    </lineage>
</organism>
<dbReference type="OrthoDB" id="1118896at2"/>
<accession>A0A2V3ZYC8</accession>